<dbReference type="PRINTS" id="PR01179">
    <property type="entry name" value="ODADCRBXLASE"/>
</dbReference>
<dbReference type="InterPro" id="IPR000183">
    <property type="entry name" value="Orn/DAP/Arg_de-COase"/>
</dbReference>
<proteinExistence type="inferred from homology"/>
<evidence type="ECO:0000256" key="4">
    <source>
        <dbReference type="ARBA" id="ARBA00023239"/>
    </source>
</evidence>
<keyword evidence="11" id="KW-1185">Reference proteome</keyword>
<dbReference type="InterPro" id="IPR002433">
    <property type="entry name" value="Orn_de-COase"/>
</dbReference>
<dbReference type="Gene3D" id="3.20.20.10">
    <property type="entry name" value="Alanine racemase"/>
    <property type="match status" value="1"/>
</dbReference>
<dbReference type="FunFam" id="3.20.20.10:FF:000008">
    <property type="entry name" value="Ornithine decarboxylase"/>
    <property type="match status" value="1"/>
</dbReference>
<comment type="caution">
    <text evidence="10">The sequence shown here is derived from an EMBL/GenBank/DDBJ whole genome shotgun (WGS) entry which is preliminary data.</text>
</comment>
<dbReference type="FunFam" id="2.40.37.10:FF:000004">
    <property type="entry name" value="Ornithine decarboxylase"/>
    <property type="match status" value="1"/>
</dbReference>
<dbReference type="EC" id="4.1.1.17" evidence="6"/>
<evidence type="ECO:0000256" key="6">
    <source>
        <dbReference type="ARBA" id="ARBA00034138"/>
    </source>
</evidence>
<dbReference type="Gene3D" id="2.40.37.10">
    <property type="entry name" value="Lyase, Ornithine Decarboxylase, Chain A, domain 1"/>
    <property type="match status" value="1"/>
</dbReference>
<dbReference type="AlphaFoldDB" id="K9HGK9"/>
<dbReference type="InterPro" id="IPR009006">
    <property type="entry name" value="Ala_racemase/Decarboxylase_C"/>
</dbReference>
<dbReference type="PROSITE" id="PS00878">
    <property type="entry name" value="ODR_DC_2_1"/>
    <property type="match status" value="1"/>
</dbReference>
<protein>
    <recommendedName>
        <fullName evidence="6">ornithine decarboxylase</fullName>
        <ecNumber evidence="6">4.1.1.17</ecNumber>
    </recommendedName>
</protein>
<comment type="pathway">
    <text evidence="5">Amine and polyamine biosynthesis; putrescine biosynthesis via L-ornithine pathway; putrescine from L-ornithine: step 1/1.</text>
</comment>
<dbReference type="STRING" id="1238182.C882_0405"/>
<dbReference type="PANTHER" id="PTHR11482:SF6">
    <property type="entry name" value="ORNITHINE DECARBOXYLASE 1-RELATED"/>
    <property type="match status" value="1"/>
</dbReference>
<dbReference type="Proteomes" id="UP000009881">
    <property type="component" value="Unassembled WGS sequence"/>
</dbReference>
<dbReference type="OrthoDB" id="9802241at2"/>
<evidence type="ECO:0000256" key="2">
    <source>
        <dbReference type="ARBA" id="ARBA00008872"/>
    </source>
</evidence>
<evidence type="ECO:0000256" key="5">
    <source>
        <dbReference type="ARBA" id="ARBA00034115"/>
    </source>
</evidence>
<sequence length="376" mass="40678">MTAKIADFLRDSRPATPCLVLDLDVVADNYRSLTTALPSARVFYAVKANPAPAILALLVEAGSSFDCASIPEIDMVLDAGATPDRISFGNTIKKESDVAAAFERGVRLFAFDCEAELDKISRAAPGSRVFCRILTSGEGAEWPLSRKFGCEPDMAEELLLAARFKGVEPYGVSFHVGSQQRDLAQYDAALEEVAGIFKSLSAKGLDLKMVNMGGGFATKYLVDIPTAEEYGRAIHESLLRHFGNRLPETIIEPGRGMVGNAGVIQSEVVLISRKSANDNRSWVYLDIGKFGGLAETMDEAIRYPIHSEHDGGETQDVILAGPTCDSADILYEHAGYQLPKALKIGDKVEIRAAGAYTTTYASNGFNGFAPLKEYYI</sequence>
<dbReference type="SUPFAM" id="SSF50621">
    <property type="entry name" value="Alanine racemase C-terminal domain-like"/>
    <property type="match status" value="1"/>
</dbReference>
<keyword evidence="4" id="KW-0456">Lyase</keyword>
<dbReference type="Pfam" id="PF02784">
    <property type="entry name" value="Orn_Arg_deC_N"/>
    <property type="match status" value="1"/>
</dbReference>
<dbReference type="GO" id="GO:0004586">
    <property type="term" value="F:ornithine decarboxylase activity"/>
    <property type="evidence" value="ECO:0007669"/>
    <property type="project" value="UniProtKB-EC"/>
</dbReference>
<accession>K9HGK9</accession>
<dbReference type="PATRIC" id="fig|1238182.3.peg.2620"/>
<dbReference type="SUPFAM" id="SSF51419">
    <property type="entry name" value="PLP-binding barrel"/>
    <property type="match status" value="1"/>
</dbReference>
<gene>
    <name evidence="10" type="ORF">C882_0405</name>
</gene>
<evidence type="ECO:0000256" key="7">
    <source>
        <dbReference type="ARBA" id="ARBA00049127"/>
    </source>
</evidence>
<evidence type="ECO:0000256" key="3">
    <source>
        <dbReference type="ARBA" id="ARBA00022898"/>
    </source>
</evidence>
<feature type="domain" description="Orn/DAP/Arg decarboxylase 2 N-terminal" evidence="9">
    <location>
        <begin position="26"/>
        <end position="258"/>
    </location>
</feature>
<evidence type="ECO:0000256" key="8">
    <source>
        <dbReference type="PIRSR" id="PIRSR600183-50"/>
    </source>
</evidence>
<dbReference type="CDD" id="cd00622">
    <property type="entry name" value="PLPDE_III_ODC"/>
    <property type="match status" value="1"/>
</dbReference>
<dbReference type="InterPro" id="IPR029066">
    <property type="entry name" value="PLP-binding_barrel"/>
</dbReference>
<dbReference type="InterPro" id="IPR022653">
    <property type="entry name" value="De-COase2_pyr-phos_BS"/>
</dbReference>
<dbReference type="eggNOG" id="COG0019">
    <property type="taxonomic scope" value="Bacteria"/>
</dbReference>
<dbReference type="EMBL" id="ANHY01000012">
    <property type="protein sequence ID" value="EKV29583.1"/>
    <property type="molecule type" value="Genomic_DNA"/>
</dbReference>
<feature type="active site" description="Proton donor" evidence="8">
    <location>
        <position position="324"/>
    </location>
</feature>
<comment type="similarity">
    <text evidence="2">Belongs to the Orn/Lys/Arg decarboxylase class-II family.</text>
</comment>
<dbReference type="GO" id="GO:0005737">
    <property type="term" value="C:cytoplasm"/>
    <property type="evidence" value="ECO:0007669"/>
    <property type="project" value="TreeGrafter"/>
</dbReference>
<name>K9HGK9_9PROT</name>
<keyword evidence="3 8" id="KW-0663">Pyridoxal phosphate</keyword>
<evidence type="ECO:0000313" key="11">
    <source>
        <dbReference type="Proteomes" id="UP000009881"/>
    </source>
</evidence>
<dbReference type="InterPro" id="IPR022644">
    <property type="entry name" value="De-COase2_N"/>
</dbReference>
<comment type="cofactor">
    <cofactor evidence="1 8">
        <name>pyridoxal 5'-phosphate</name>
        <dbReference type="ChEBI" id="CHEBI:597326"/>
    </cofactor>
</comment>
<dbReference type="RefSeq" id="WP_009541064.1">
    <property type="nucleotide sequence ID" value="NZ_ANHY01000012.1"/>
</dbReference>
<evidence type="ECO:0000256" key="1">
    <source>
        <dbReference type="ARBA" id="ARBA00001933"/>
    </source>
</evidence>
<feature type="modified residue" description="N6-(pyridoxal phosphate)lysine" evidence="8">
    <location>
        <position position="47"/>
    </location>
</feature>
<reference evidence="10 11" key="1">
    <citation type="journal article" date="2013" name="Genome Announc.">
        <title>Draft Genome Sequence of an Alphaproteobacterium, Caenispirillum salinarum AK4(T), Isolated from a Solar Saltern.</title>
        <authorList>
            <person name="Khatri I."/>
            <person name="Singh A."/>
            <person name="Korpole S."/>
            <person name="Pinnaka A.K."/>
            <person name="Subramanian S."/>
        </authorList>
    </citation>
    <scope>NUCLEOTIDE SEQUENCE [LARGE SCALE GENOMIC DNA]</scope>
    <source>
        <strain evidence="10 11">AK4</strain>
    </source>
</reference>
<dbReference type="PRINTS" id="PR01182">
    <property type="entry name" value="ORNDCRBXLASE"/>
</dbReference>
<dbReference type="PANTHER" id="PTHR11482">
    <property type="entry name" value="ARGININE/DIAMINOPIMELATE/ORNITHINE DECARBOXYLASE"/>
    <property type="match status" value="1"/>
</dbReference>
<evidence type="ECO:0000259" key="9">
    <source>
        <dbReference type="Pfam" id="PF02784"/>
    </source>
</evidence>
<evidence type="ECO:0000313" key="10">
    <source>
        <dbReference type="EMBL" id="EKV29583.1"/>
    </source>
</evidence>
<dbReference type="GO" id="GO:0033387">
    <property type="term" value="P:putrescine biosynthetic process from arginine, via ornithine"/>
    <property type="evidence" value="ECO:0007669"/>
    <property type="project" value="TreeGrafter"/>
</dbReference>
<organism evidence="10 11">
    <name type="scientific">Caenispirillum salinarum AK4</name>
    <dbReference type="NCBI Taxonomy" id="1238182"/>
    <lineage>
        <taxon>Bacteria</taxon>
        <taxon>Pseudomonadati</taxon>
        <taxon>Pseudomonadota</taxon>
        <taxon>Alphaproteobacteria</taxon>
        <taxon>Rhodospirillales</taxon>
        <taxon>Novispirillaceae</taxon>
        <taxon>Caenispirillum</taxon>
    </lineage>
</organism>
<comment type="catalytic activity">
    <reaction evidence="7">
        <text>L-ornithine + H(+) = putrescine + CO2</text>
        <dbReference type="Rhea" id="RHEA:22964"/>
        <dbReference type="ChEBI" id="CHEBI:15378"/>
        <dbReference type="ChEBI" id="CHEBI:16526"/>
        <dbReference type="ChEBI" id="CHEBI:46911"/>
        <dbReference type="ChEBI" id="CHEBI:326268"/>
        <dbReference type="EC" id="4.1.1.17"/>
    </reaction>
</comment>